<keyword evidence="3" id="KW-1185">Reference proteome</keyword>
<proteinExistence type="predicted"/>
<evidence type="ECO:0000313" key="3">
    <source>
        <dbReference type="Proteomes" id="UP000245207"/>
    </source>
</evidence>
<accession>A0A2U1Q6T4</accession>
<name>A0A2U1Q6T4_ARTAN</name>
<organism evidence="2 3">
    <name type="scientific">Artemisia annua</name>
    <name type="common">Sweet wormwood</name>
    <dbReference type="NCBI Taxonomy" id="35608"/>
    <lineage>
        <taxon>Eukaryota</taxon>
        <taxon>Viridiplantae</taxon>
        <taxon>Streptophyta</taxon>
        <taxon>Embryophyta</taxon>
        <taxon>Tracheophyta</taxon>
        <taxon>Spermatophyta</taxon>
        <taxon>Magnoliopsida</taxon>
        <taxon>eudicotyledons</taxon>
        <taxon>Gunneridae</taxon>
        <taxon>Pentapetalae</taxon>
        <taxon>asterids</taxon>
        <taxon>campanulids</taxon>
        <taxon>Asterales</taxon>
        <taxon>Asteraceae</taxon>
        <taxon>Asteroideae</taxon>
        <taxon>Anthemideae</taxon>
        <taxon>Artemisiinae</taxon>
        <taxon>Artemisia</taxon>
    </lineage>
</organism>
<dbReference type="Proteomes" id="UP000245207">
    <property type="component" value="Unassembled WGS sequence"/>
</dbReference>
<evidence type="ECO:0000313" key="2">
    <source>
        <dbReference type="EMBL" id="PWA93731.1"/>
    </source>
</evidence>
<sequence>MEIEPDIELMTLNEYLEYEHEKEARIMRNLRSRRFTARPPPPMPVYQSPVGYSNRHYVSPQVFDELDMGNMTIQEYEWYIANHCRREISLNHKVASNFSDCFQNTPDPQLEDMEIDDDAFMSEEFPTRSNGEDPDSDKEEIDAGCDDEEFGDVNHESEDLLNFPISPISNVFASVLEQDSDEEDFYEEVEGMDLDAY</sequence>
<feature type="region of interest" description="Disordered" evidence="1">
    <location>
        <begin position="124"/>
        <end position="148"/>
    </location>
</feature>
<gene>
    <name evidence="2" type="ORF">CTI12_AA048120</name>
</gene>
<feature type="compositionally biased region" description="Acidic residues" evidence="1">
    <location>
        <begin position="132"/>
        <end position="148"/>
    </location>
</feature>
<reference evidence="2 3" key="1">
    <citation type="journal article" date="2018" name="Mol. Plant">
        <title>The genome of Artemisia annua provides insight into the evolution of Asteraceae family and artemisinin biosynthesis.</title>
        <authorList>
            <person name="Shen Q."/>
            <person name="Zhang L."/>
            <person name="Liao Z."/>
            <person name="Wang S."/>
            <person name="Yan T."/>
            <person name="Shi P."/>
            <person name="Liu M."/>
            <person name="Fu X."/>
            <person name="Pan Q."/>
            <person name="Wang Y."/>
            <person name="Lv Z."/>
            <person name="Lu X."/>
            <person name="Zhang F."/>
            <person name="Jiang W."/>
            <person name="Ma Y."/>
            <person name="Chen M."/>
            <person name="Hao X."/>
            <person name="Li L."/>
            <person name="Tang Y."/>
            <person name="Lv G."/>
            <person name="Zhou Y."/>
            <person name="Sun X."/>
            <person name="Brodelius P.E."/>
            <person name="Rose J.K.C."/>
            <person name="Tang K."/>
        </authorList>
    </citation>
    <scope>NUCLEOTIDE SEQUENCE [LARGE SCALE GENOMIC DNA]</scope>
    <source>
        <strain evidence="3">cv. Huhao1</strain>
        <tissue evidence="2">Leaf</tissue>
    </source>
</reference>
<comment type="caution">
    <text evidence="2">The sequence shown here is derived from an EMBL/GenBank/DDBJ whole genome shotgun (WGS) entry which is preliminary data.</text>
</comment>
<evidence type="ECO:0000256" key="1">
    <source>
        <dbReference type="SAM" id="MobiDB-lite"/>
    </source>
</evidence>
<dbReference type="AlphaFoldDB" id="A0A2U1Q6T4"/>
<protein>
    <submittedName>
        <fullName evidence="2">Uncharacterized protein</fullName>
    </submittedName>
</protein>
<dbReference type="EMBL" id="PKPP01000363">
    <property type="protein sequence ID" value="PWA93731.1"/>
    <property type="molecule type" value="Genomic_DNA"/>
</dbReference>